<evidence type="ECO:0000313" key="4">
    <source>
        <dbReference type="Proteomes" id="UP000034076"/>
    </source>
</evidence>
<dbReference type="CDD" id="cd01066">
    <property type="entry name" value="APP_MetAP"/>
    <property type="match status" value="1"/>
</dbReference>
<dbReference type="InterPro" id="IPR000587">
    <property type="entry name" value="Creatinase_N"/>
</dbReference>
<dbReference type="STRING" id="270498.CHK_1860"/>
<keyword evidence="4" id="KW-1185">Reference proteome</keyword>
<dbReference type="Gene3D" id="3.90.230.10">
    <property type="entry name" value="Creatinase/methionine aminopeptidase superfamily"/>
    <property type="match status" value="1"/>
</dbReference>
<dbReference type="PATRIC" id="fig|270498.16.peg.1549"/>
<dbReference type="SUPFAM" id="SSF53092">
    <property type="entry name" value="Creatinase/prolidase N-terminal domain"/>
    <property type="match status" value="1"/>
</dbReference>
<dbReference type="InterPro" id="IPR036005">
    <property type="entry name" value="Creatinase/aminopeptidase-like"/>
</dbReference>
<dbReference type="Gene3D" id="3.40.350.10">
    <property type="entry name" value="Creatinase/prolidase N-terminal domain"/>
    <property type="match status" value="1"/>
</dbReference>
<reference evidence="3 4" key="1">
    <citation type="submission" date="2015-04" db="EMBL/GenBank/DDBJ databases">
        <title>Draft genome sequence of bacteremic isolate Catabacter hongkongensis type strain HKU16T.</title>
        <authorList>
            <person name="Lau S.K."/>
            <person name="Teng J.L."/>
            <person name="Huang Y."/>
            <person name="Curreem S.O."/>
            <person name="Tsui S.K."/>
            <person name="Woo P.C."/>
        </authorList>
    </citation>
    <scope>NUCLEOTIDE SEQUENCE [LARGE SCALE GENOMIC DNA]</scope>
    <source>
        <strain evidence="3 4">HKU16</strain>
    </source>
</reference>
<dbReference type="GO" id="GO:0004177">
    <property type="term" value="F:aminopeptidase activity"/>
    <property type="evidence" value="ECO:0007669"/>
    <property type="project" value="UniProtKB-KW"/>
</dbReference>
<dbReference type="RefSeq" id="WP_046443722.1">
    <property type="nucleotide sequence ID" value="NZ_CAUERS010000089.1"/>
</dbReference>
<keyword evidence="3" id="KW-0645">Protease</keyword>
<proteinExistence type="predicted"/>
<dbReference type="Proteomes" id="UP000034076">
    <property type="component" value="Unassembled WGS sequence"/>
</dbReference>
<dbReference type="AlphaFoldDB" id="A0A0M2NHY6"/>
<feature type="domain" description="Creatinase N-terminal" evidence="2">
    <location>
        <begin position="32"/>
        <end position="177"/>
    </location>
</feature>
<organism evidence="3 4">
    <name type="scientific">Christensenella hongkongensis</name>
    <dbReference type="NCBI Taxonomy" id="270498"/>
    <lineage>
        <taxon>Bacteria</taxon>
        <taxon>Bacillati</taxon>
        <taxon>Bacillota</taxon>
        <taxon>Clostridia</taxon>
        <taxon>Christensenellales</taxon>
        <taxon>Christensenellaceae</taxon>
        <taxon>Christensenella</taxon>
    </lineage>
</organism>
<dbReference type="Pfam" id="PF00557">
    <property type="entry name" value="Peptidase_M24"/>
    <property type="match status" value="1"/>
</dbReference>
<dbReference type="PANTHER" id="PTHR46112:SF2">
    <property type="entry name" value="XAA-PRO AMINOPEPTIDASE P-RELATED"/>
    <property type="match status" value="1"/>
</dbReference>
<evidence type="ECO:0000259" key="2">
    <source>
        <dbReference type="Pfam" id="PF01321"/>
    </source>
</evidence>
<sequence>MKYDRPYRRSRYGTMAKDYELGVDFAKLRSDRVKKAQAQLKEKGLGALLCFDGDNCRYISSAYLPYGMREYLNEYCLLPVEGKPFLYDLATPAKRITCPWLEDRIAPPITLLRGALEPFTGLHKVFAKQIKERLIEMGVEKKPLGVDFAEITMIRALEDEGIEVVDGQQAIVDARAIKTKEEVELIMQCCAIAESAHDKVVRAIRPGIKENEIVSIASKEVLDMGMETILLIQTVTGPRGIPHSHCATDRIVQTGDMVYCDPTVAFLGYRTCYYRTYVCGKPTQAQIDAYEQASKWLRDAMNVVKPGVTTADIAKAFPKAEEFGYRNEDEAFLQQYGHGVGIAQWEKPIISRRFSIDHPQEIKEDMVFALETWCKAEDNSGSARIEELIHVTKDSCEILTCYPSDHLISCGTPGCEVF</sequence>
<dbReference type="Pfam" id="PF01321">
    <property type="entry name" value="Creatinase_N"/>
    <property type="match status" value="1"/>
</dbReference>
<accession>A0A0M2NHY6</accession>
<keyword evidence="3" id="KW-0378">Hydrolase</keyword>
<gene>
    <name evidence="3" type="ORF">CHK_1860</name>
</gene>
<dbReference type="OrthoDB" id="9806388at2"/>
<dbReference type="InterPro" id="IPR029149">
    <property type="entry name" value="Creatin/AminoP/Spt16_N"/>
</dbReference>
<dbReference type="InterPro" id="IPR000994">
    <property type="entry name" value="Pept_M24"/>
</dbReference>
<dbReference type="SUPFAM" id="SSF55920">
    <property type="entry name" value="Creatinase/aminopeptidase"/>
    <property type="match status" value="1"/>
</dbReference>
<feature type="domain" description="Peptidase M24" evidence="1">
    <location>
        <begin position="184"/>
        <end position="393"/>
    </location>
</feature>
<name>A0A0M2NHY6_9FIRM</name>
<dbReference type="PANTHER" id="PTHR46112">
    <property type="entry name" value="AMINOPEPTIDASE"/>
    <property type="match status" value="1"/>
</dbReference>
<evidence type="ECO:0000313" key="3">
    <source>
        <dbReference type="EMBL" id="KKI50566.1"/>
    </source>
</evidence>
<comment type="caution">
    <text evidence="3">The sequence shown here is derived from an EMBL/GenBank/DDBJ whole genome shotgun (WGS) entry which is preliminary data.</text>
</comment>
<dbReference type="EMBL" id="LAYJ01000103">
    <property type="protein sequence ID" value="KKI50566.1"/>
    <property type="molecule type" value="Genomic_DNA"/>
</dbReference>
<dbReference type="InterPro" id="IPR050659">
    <property type="entry name" value="Peptidase_M24B"/>
</dbReference>
<keyword evidence="3" id="KW-0031">Aminopeptidase</keyword>
<evidence type="ECO:0000259" key="1">
    <source>
        <dbReference type="Pfam" id="PF00557"/>
    </source>
</evidence>
<protein>
    <submittedName>
        <fullName evidence="3">Aminopeptidase</fullName>
    </submittedName>
</protein>